<feature type="signal peptide" evidence="1">
    <location>
        <begin position="1"/>
        <end position="18"/>
    </location>
</feature>
<evidence type="ECO:0008006" key="4">
    <source>
        <dbReference type="Google" id="ProtNLM"/>
    </source>
</evidence>
<feature type="chain" id="PRO_5009938658" description="DUF1735 domain-containing protein" evidence="1">
    <location>
        <begin position="19"/>
        <end position="175"/>
    </location>
</feature>
<sequence>MKKMLLAAFVLLTIIATSCDKVDDLLTFYINQEETIKIESNFPIGAVTPLSPVPVKTNSSETFKNNKTRAELVKDVSLNKLTLTIVDPADENFDFLRSIEIYLSNDQGAETKIAYLDEVPKGVKTIELKSTNAKLDEYIKGETYTIRTRVAVAKLITRDITIKSAMRFKVTADPI</sequence>
<evidence type="ECO:0000313" key="3">
    <source>
        <dbReference type="Proteomes" id="UP000185924"/>
    </source>
</evidence>
<evidence type="ECO:0000313" key="2">
    <source>
        <dbReference type="EMBL" id="SIQ62988.1"/>
    </source>
</evidence>
<reference evidence="3" key="1">
    <citation type="submission" date="2017-01" db="EMBL/GenBank/DDBJ databases">
        <authorList>
            <person name="Varghese N."/>
            <person name="Submissions S."/>
        </authorList>
    </citation>
    <scope>NUCLEOTIDE SEQUENCE [LARGE SCALE GENOMIC DNA]</scope>
    <source>
        <strain evidence="3">DM9</strain>
    </source>
</reference>
<organism evidence="2 3">
    <name type="scientific">Pontibacter lucknowensis</name>
    <dbReference type="NCBI Taxonomy" id="1077936"/>
    <lineage>
        <taxon>Bacteria</taxon>
        <taxon>Pseudomonadati</taxon>
        <taxon>Bacteroidota</taxon>
        <taxon>Cytophagia</taxon>
        <taxon>Cytophagales</taxon>
        <taxon>Hymenobacteraceae</taxon>
        <taxon>Pontibacter</taxon>
    </lineage>
</organism>
<dbReference type="RefSeq" id="WP_076421159.1">
    <property type="nucleotide sequence ID" value="NZ_FTNM01000001.1"/>
</dbReference>
<proteinExistence type="predicted"/>
<dbReference type="Proteomes" id="UP000185924">
    <property type="component" value="Unassembled WGS sequence"/>
</dbReference>
<dbReference type="STRING" id="1077936.SAMN05421545_0801"/>
<evidence type="ECO:0000256" key="1">
    <source>
        <dbReference type="SAM" id="SignalP"/>
    </source>
</evidence>
<keyword evidence="3" id="KW-1185">Reference proteome</keyword>
<name>A0A1N6UBD5_9BACT</name>
<dbReference type="OrthoDB" id="672279at2"/>
<dbReference type="EMBL" id="FTNM01000001">
    <property type="protein sequence ID" value="SIQ62988.1"/>
    <property type="molecule type" value="Genomic_DNA"/>
</dbReference>
<gene>
    <name evidence="2" type="ORF">SAMN05421545_0801</name>
</gene>
<dbReference type="PROSITE" id="PS51257">
    <property type="entry name" value="PROKAR_LIPOPROTEIN"/>
    <property type="match status" value="1"/>
</dbReference>
<protein>
    <recommendedName>
        <fullName evidence="4">DUF1735 domain-containing protein</fullName>
    </recommendedName>
</protein>
<dbReference type="AlphaFoldDB" id="A0A1N6UBD5"/>
<keyword evidence="1" id="KW-0732">Signal</keyword>
<accession>A0A1N6UBD5</accession>